<dbReference type="Proteomes" id="UP000035642">
    <property type="component" value="Unassembled WGS sequence"/>
</dbReference>
<evidence type="ECO:0000256" key="1">
    <source>
        <dbReference type="SAM" id="MobiDB-lite"/>
    </source>
</evidence>
<dbReference type="WBParaSite" id="ACAC_0001125501-mRNA-1">
    <property type="protein sequence ID" value="ACAC_0001125501-mRNA-1"/>
    <property type="gene ID" value="ACAC_0001125501"/>
</dbReference>
<keyword evidence="2" id="KW-1185">Reference proteome</keyword>
<dbReference type="AlphaFoldDB" id="A0A0K0DIU7"/>
<feature type="region of interest" description="Disordered" evidence="1">
    <location>
        <begin position="1"/>
        <end position="29"/>
    </location>
</feature>
<feature type="region of interest" description="Disordered" evidence="1">
    <location>
        <begin position="73"/>
        <end position="113"/>
    </location>
</feature>
<sequence length="141" mass="14824">MITEPSKPALDISVTSESLNAHIPPVPPSELSDTIKKLRVTAGLAKKSLEDASMLKRTDLDANVEETSVTGARLLKPLQRTHSARSSTSAVSTGTSTGTTSVKSSSLAPKSSSLHLMNPLRSVQNATECSPLAVAARNLKF</sequence>
<reference evidence="2" key="1">
    <citation type="submission" date="2012-09" db="EMBL/GenBank/DDBJ databases">
        <authorList>
            <person name="Martin A.A."/>
        </authorList>
    </citation>
    <scope>NUCLEOTIDE SEQUENCE</scope>
</reference>
<accession>A0A0K0DIU7</accession>
<name>A0A0K0DIU7_ANGCA</name>
<evidence type="ECO:0000313" key="2">
    <source>
        <dbReference type="Proteomes" id="UP000035642"/>
    </source>
</evidence>
<organism evidence="2 3">
    <name type="scientific">Angiostrongylus cantonensis</name>
    <name type="common">Rat lungworm</name>
    <dbReference type="NCBI Taxonomy" id="6313"/>
    <lineage>
        <taxon>Eukaryota</taxon>
        <taxon>Metazoa</taxon>
        <taxon>Ecdysozoa</taxon>
        <taxon>Nematoda</taxon>
        <taxon>Chromadorea</taxon>
        <taxon>Rhabditida</taxon>
        <taxon>Rhabditina</taxon>
        <taxon>Rhabditomorpha</taxon>
        <taxon>Strongyloidea</taxon>
        <taxon>Metastrongylidae</taxon>
        <taxon>Angiostrongylus</taxon>
    </lineage>
</organism>
<evidence type="ECO:0000313" key="3">
    <source>
        <dbReference type="WBParaSite" id="ACAC_0001125501-mRNA-1"/>
    </source>
</evidence>
<proteinExistence type="predicted"/>
<feature type="compositionally biased region" description="Low complexity" evidence="1">
    <location>
        <begin position="80"/>
        <end position="113"/>
    </location>
</feature>
<protein>
    <submittedName>
        <fullName evidence="3">WH2 domain-containing protein</fullName>
    </submittedName>
</protein>
<reference evidence="3" key="2">
    <citation type="submission" date="2017-02" db="UniProtKB">
        <authorList>
            <consortium name="WormBaseParasite"/>
        </authorList>
    </citation>
    <scope>IDENTIFICATION</scope>
</reference>